<evidence type="ECO:0000313" key="1">
    <source>
        <dbReference type="EMBL" id="GEE01038.1"/>
    </source>
</evidence>
<evidence type="ECO:0000313" key="2">
    <source>
        <dbReference type="Proteomes" id="UP000444960"/>
    </source>
</evidence>
<organism evidence="1 2">
    <name type="scientific">Gordonia spumicola</name>
    <dbReference type="NCBI Taxonomy" id="589161"/>
    <lineage>
        <taxon>Bacteria</taxon>
        <taxon>Bacillati</taxon>
        <taxon>Actinomycetota</taxon>
        <taxon>Actinomycetes</taxon>
        <taxon>Mycobacteriales</taxon>
        <taxon>Gordoniaceae</taxon>
        <taxon>Gordonia</taxon>
    </lineage>
</organism>
<dbReference type="AlphaFoldDB" id="A0A7I9V6P0"/>
<keyword evidence="2" id="KW-1185">Reference proteome</keyword>
<gene>
    <name evidence="1" type="ORF">nbrc107696_14840</name>
</gene>
<name>A0A7I9V6P0_9ACTN</name>
<reference evidence="2" key="1">
    <citation type="submission" date="2019-06" db="EMBL/GenBank/DDBJ databases">
        <title>Gordonia isolated from sludge of a wastewater treatment plant.</title>
        <authorList>
            <person name="Tamura T."/>
            <person name="Aoyama K."/>
            <person name="Kang Y."/>
            <person name="Saito S."/>
            <person name="Akiyama N."/>
            <person name="Yazawa K."/>
            <person name="Gonoi T."/>
            <person name="Mikami Y."/>
        </authorList>
    </citation>
    <scope>NUCLEOTIDE SEQUENCE [LARGE SCALE GENOMIC DNA]</scope>
    <source>
        <strain evidence="2">NBRC 107696</strain>
    </source>
</reference>
<comment type="caution">
    <text evidence="1">The sequence shown here is derived from an EMBL/GenBank/DDBJ whole genome shotgun (WGS) entry which is preliminary data.</text>
</comment>
<dbReference type="EMBL" id="BJOV01000003">
    <property type="protein sequence ID" value="GEE01038.1"/>
    <property type="molecule type" value="Genomic_DNA"/>
</dbReference>
<sequence>MISKLVSETVGKAVSVPGSTVRFVLSEALTFLTEEIDATQVLMDAIDLNRIVGTLDVDALIGKVDVNRLLDGLDINAVLDTVDLNRLIARLDINAVLDQVDLPKLLERIDLNALLADLDLDAVLDRVDVNALLDGVDMSSVVRGASTTVTTEMISDVRSGSERADDVIEGIVGRMLGRKQGND</sequence>
<dbReference type="RefSeq" id="WP_161894890.1">
    <property type="nucleotide sequence ID" value="NZ_BJOV01000003.1"/>
</dbReference>
<proteinExistence type="predicted"/>
<dbReference type="OrthoDB" id="4871005at2"/>
<dbReference type="Proteomes" id="UP000444960">
    <property type="component" value="Unassembled WGS sequence"/>
</dbReference>
<accession>A0A7I9V6P0</accession>
<protein>
    <submittedName>
        <fullName evidence="1">Uncharacterized protein</fullName>
    </submittedName>
</protein>